<dbReference type="EMBL" id="CAADJA010000002">
    <property type="protein sequence ID" value="VFS49758.1"/>
    <property type="molecule type" value="Genomic_DNA"/>
</dbReference>
<dbReference type="SFLD" id="SFLDS00003">
    <property type="entry name" value="Haloacid_Dehalogenase"/>
    <property type="match status" value="1"/>
</dbReference>
<dbReference type="Pfam" id="PF13419">
    <property type="entry name" value="HAD_2"/>
    <property type="match status" value="1"/>
</dbReference>
<comment type="similarity">
    <text evidence="1">Belongs to the HAD-like hydrolase superfamily. CbbY/CbbZ/Gph/YieH family.</text>
</comment>
<dbReference type="RefSeq" id="WP_029092711.1">
    <property type="nucleotide sequence ID" value="NZ_CAADJA010000002.1"/>
</dbReference>
<dbReference type="SFLD" id="SFLDG01135">
    <property type="entry name" value="C1.5.6:_HAD__Beta-PGM__Phospha"/>
    <property type="match status" value="1"/>
</dbReference>
<dbReference type="GO" id="GO:0000287">
    <property type="term" value="F:magnesium ion binding"/>
    <property type="evidence" value="ECO:0007669"/>
    <property type="project" value="UniProtKB-ARBA"/>
</dbReference>
<dbReference type="EMBL" id="PDDX01000001">
    <property type="protein sequence ID" value="PHI30503.1"/>
    <property type="molecule type" value="Genomic_DNA"/>
</dbReference>
<evidence type="ECO:0000256" key="2">
    <source>
        <dbReference type="ARBA" id="ARBA00022723"/>
    </source>
</evidence>
<evidence type="ECO:0000313" key="7">
    <source>
        <dbReference type="Proteomes" id="UP000373449"/>
    </source>
</evidence>
<dbReference type="OrthoDB" id="9800058at2"/>
<dbReference type="Gene3D" id="3.40.50.1000">
    <property type="entry name" value="HAD superfamily/HAD-like"/>
    <property type="match status" value="1"/>
</dbReference>
<evidence type="ECO:0000256" key="3">
    <source>
        <dbReference type="ARBA" id="ARBA00022801"/>
    </source>
</evidence>
<dbReference type="InterPro" id="IPR041492">
    <property type="entry name" value="HAD_2"/>
</dbReference>
<dbReference type="InterPro" id="IPR036412">
    <property type="entry name" value="HAD-like_sf"/>
</dbReference>
<proteinExistence type="inferred from homology"/>
<dbReference type="GO" id="GO:0016787">
    <property type="term" value="F:hydrolase activity"/>
    <property type="evidence" value="ECO:0007669"/>
    <property type="project" value="UniProtKB-KW"/>
</dbReference>
<dbReference type="InterPro" id="IPR023198">
    <property type="entry name" value="PGP-like_dom2"/>
</dbReference>
<dbReference type="NCBIfam" id="TIGR01549">
    <property type="entry name" value="HAD-SF-IA-v1"/>
    <property type="match status" value="1"/>
</dbReference>
<reference evidence="6" key="2">
    <citation type="submission" date="2017-09" db="EMBL/GenBank/DDBJ databases">
        <title>FDA dAtabase for Regulatory Grade micrObial Sequences (FDA-ARGOS): Supporting development and validation of Infectious Disease Dx tests.</title>
        <authorList>
            <person name="Minogue T."/>
            <person name="Wolcott M."/>
            <person name="Wasieloski L."/>
            <person name="Aguilar W."/>
            <person name="Moore D."/>
            <person name="Tallon L."/>
            <person name="Sadzewicz L."/>
            <person name="Ott S."/>
            <person name="Zhao X."/>
            <person name="Nagaraj S."/>
            <person name="Vavikolanu K."/>
            <person name="Aluvathingal J."/>
            <person name="Nadendla S."/>
            <person name="Sichtig H."/>
        </authorList>
    </citation>
    <scope>NUCLEOTIDE SEQUENCE [LARGE SCALE GENOMIC DNA]</scope>
    <source>
        <strain evidence="6">FDAARGOS_387</strain>
    </source>
</reference>
<dbReference type="NCBIfam" id="NF008087">
    <property type="entry name" value="PRK10826.1"/>
    <property type="match status" value="1"/>
</dbReference>
<accession>A0A2C6DP78</accession>
<evidence type="ECO:0000313" key="6">
    <source>
        <dbReference type="Proteomes" id="UP000224974"/>
    </source>
</evidence>
<dbReference type="InterPro" id="IPR023214">
    <property type="entry name" value="HAD_sf"/>
</dbReference>
<keyword evidence="2" id="KW-0479">Metal-binding</keyword>
<organism evidence="4 6">
    <name type="scientific">Budvicia aquatica</name>
    <dbReference type="NCBI Taxonomy" id="82979"/>
    <lineage>
        <taxon>Bacteria</taxon>
        <taxon>Pseudomonadati</taxon>
        <taxon>Pseudomonadota</taxon>
        <taxon>Gammaproteobacteria</taxon>
        <taxon>Enterobacterales</taxon>
        <taxon>Budviciaceae</taxon>
        <taxon>Budvicia</taxon>
    </lineage>
</organism>
<name>A0A2C6DP78_9GAMM</name>
<dbReference type="PANTHER" id="PTHR18901">
    <property type="entry name" value="2-DEOXYGLUCOSE-6-PHOSPHATE PHOSPHATASE 2"/>
    <property type="match status" value="1"/>
</dbReference>
<dbReference type="EC" id="3.1.3.-" evidence="5"/>
<dbReference type="Proteomes" id="UP000373449">
    <property type="component" value="Unassembled WGS sequence"/>
</dbReference>
<gene>
    <name evidence="5" type="primary">yniC</name>
    <name evidence="4" type="ORF">CRN84_14725</name>
    <name evidence="5" type="ORF">NCTC12282_04164</name>
</gene>
<reference evidence="4" key="1">
    <citation type="submission" date="2017-09" db="EMBL/GenBank/DDBJ databases">
        <title>FDA dAtabase for Regulatory Grade micrObial Sequences (FDA-ARGOS): Supporting development and validation of Infectious Disease Dx tests.</title>
        <authorList>
            <person name="Minogue T."/>
            <person name="Wolcott M."/>
            <person name="Wasieloski L."/>
            <person name="Aguilar W."/>
            <person name="Moore D."/>
            <person name="Tallon L.J."/>
            <person name="Sadzewicz L."/>
            <person name="Ott S."/>
            <person name="Zhao X."/>
            <person name="Nagaraj S."/>
            <person name="Vavikolanu K."/>
            <person name="Aluvathingal J."/>
            <person name="Nadendla S."/>
            <person name="Sichtig H."/>
        </authorList>
    </citation>
    <scope>NUCLEOTIDE SEQUENCE</scope>
    <source>
        <strain evidence="4">FDAARGOS_387</strain>
    </source>
</reference>
<keyword evidence="6" id="KW-1185">Reference proteome</keyword>
<dbReference type="NCBIfam" id="TIGR01509">
    <property type="entry name" value="HAD-SF-IA-v3"/>
    <property type="match status" value="1"/>
</dbReference>
<dbReference type="SFLD" id="SFLDG01129">
    <property type="entry name" value="C1.5:_HAD__Beta-PGM__Phosphata"/>
    <property type="match status" value="1"/>
</dbReference>
<evidence type="ECO:0000313" key="5">
    <source>
        <dbReference type="EMBL" id="VFS49758.1"/>
    </source>
</evidence>
<dbReference type="SUPFAM" id="SSF56784">
    <property type="entry name" value="HAD-like"/>
    <property type="match status" value="1"/>
</dbReference>
<dbReference type="PANTHER" id="PTHR18901:SF38">
    <property type="entry name" value="PSEUDOURIDINE-5'-PHOSPHATASE"/>
    <property type="match status" value="1"/>
</dbReference>
<dbReference type="AlphaFoldDB" id="A0A2C6DP78"/>
<dbReference type="Gene3D" id="1.10.150.240">
    <property type="entry name" value="Putative phosphatase, domain 2"/>
    <property type="match status" value="1"/>
</dbReference>
<evidence type="ECO:0000313" key="4">
    <source>
        <dbReference type="EMBL" id="PHI30503.1"/>
    </source>
</evidence>
<dbReference type="PRINTS" id="PR00413">
    <property type="entry name" value="HADHALOGNASE"/>
</dbReference>
<protein>
    <submittedName>
        <fullName evidence="4">Hydrolase</fullName>
    </submittedName>
    <submittedName>
        <fullName evidence="5">Phosphatase YniC</fullName>
        <ecNumber evidence="5">3.1.3.-</ecNumber>
    </submittedName>
</protein>
<dbReference type="Proteomes" id="UP000224974">
    <property type="component" value="Unassembled WGS sequence"/>
</dbReference>
<dbReference type="STRING" id="1111728.GCA_000427805_00051"/>
<reference evidence="5 7" key="3">
    <citation type="submission" date="2019-03" db="EMBL/GenBank/DDBJ databases">
        <authorList>
            <consortium name="Pathogen Informatics"/>
        </authorList>
    </citation>
    <scope>NUCLEOTIDE SEQUENCE [LARGE SCALE GENOMIC DNA]</scope>
    <source>
        <strain evidence="5 7">NCTC12282</strain>
    </source>
</reference>
<dbReference type="InterPro" id="IPR006439">
    <property type="entry name" value="HAD-SF_hydro_IA"/>
</dbReference>
<evidence type="ECO:0000256" key="1">
    <source>
        <dbReference type="ARBA" id="ARBA00006171"/>
    </source>
</evidence>
<keyword evidence="3 4" id="KW-0378">Hydrolase</keyword>
<dbReference type="FunFam" id="3.40.50.1000:FF:000036">
    <property type="entry name" value="HAD family hydrolase"/>
    <property type="match status" value="1"/>
</dbReference>
<sequence>MNYGIIFDMDGVLVDSEPVWMAVEQDIYLKQYGVQLTSDDFIDSAGIRVDKLLATHHQRYSLPMEDVPQRAIDVVTEVGRRIQSSPIPMPGVFELLETIKQHGLPMVVASSSPKKQIARVLEALNITHYFSHQVSAEGLVNGKPHPAVFLLAAEKLGLTPEQCIVIEDAINGMVAAKAAEMKVIVMPDPEQRSDPRFALADAKVDSLNQVWQHIETLI</sequence>